<dbReference type="RefSeq" id="WP_145081322.1">
    <property type="nucleotide sequence ID" value="NZ_CP036425.1"/>
</dbReference>
<evidence type="ECO:0000259" key="6">
    <source>
        <dbReference type="Pfam" id="PF13249"/>
    </source>
</evidence>
<protein>
    <submittedName>
        <fullName evidence="7">Squalene--hopene cyclase</fullName>
        <ecNumber evidence="7">4.2.1.129</ecNumber>
    </submittedName>
</protein>
<organism evidence="7 8">
    <name type="scientific">Poriferisphaera corsica</name>
    <dbReference type="NCBI Taxonomy" id="2528020"/>
    <lineage>
        <taxon>Bacteria</taxon>
        <taxon>Pseudomonadati</taxon>
        <taxon>Planctomycetota</taxon>
        <taxon>Phycisphaerae</taxon>
        <taxon>Phycisphaerales</taxon>
        <taxon>Phycisphaeraceae</taxon>
        <taxon>Poriferisphaera</taxon>
    </lineage>
</organism>
<dbReference type="GO" id="GO:0005811">
    <property type="term" value="C:lipid droplet"/>
    <property type="evidence" value="ECO:0007669"/>
    <property type="project" value="InterPro"/>
</dbReference>
<sequence length="689" mass="78182">MTQSDSEALKPTQTPEPLSAEPPCPEIDLDEGIRRAIAWLEENQDETGFWAGQLESNSCMEAQWVLSQHVMGIPKDDKYEGVIKSILSMQRADGSWEIYYDAPHGDVNTTVECYAALRLAGYKADNPLLVKAREWIFSNHAMQRLRVFTRFWLSLIGEWKWEYCPALPPELIFIPNWAPMNIYQFAQWGRATIVPLCILSARRYVVPLPANARLDELFPEGRENFDYRLTVETELLSVERFFIYADKVLNLYIKSPIKPFRELAIKTCMEWILKHQDWDGAWGGIQPPWIYSLMAMRCEGYSLDQPNVKLGLEAFNTHWKIEREDGVFLQASDSIIWDTVLSMLAMLDCEIKPSDSESIQRAMEWILSKEIRVKGDWSVVLKDVEPGGWAFERANQLYPDIDDTAVVMLVLTKMKGSVDKETNRRIEDAVARAEVWVRAMQCKNGGWGAFDKDNCKPLVTKIPFCDFGEVLDPPSVDVTCHVIEALTELGHTQENDPALKAAMDYVKSEQEAEGSWFGRWGVNHIYGTAAVLPALRAAGEDMGSEYVLKAGSWIIEHQNEDGGWGESCASYMDDSLRGTGPSTASQTGWALMCLESITPNLETAAQYRNSIQLGVDYLLRTQEAGTWDEPYYTGTGFPGYGIGERTDVQKQGGTLDQGRELARGFMINYNMYRHYFPLMAMGRLRKKSL</sequence>
<dbReference type="InterPro" id="IPR032696">
    <property type="entry name" value="SQ_cyclase_C"/>
</dbReference>
<dbReference type="UniPathway" id="UPA00337"/>
<evidence type="ECO:0000256" key="4">
    <source>
        <dbReference type="SAM" id="MobiDB-lite"/>
    </source>
</evidence>
<evidence type="ECO:0000256" key="3">
    <source>
        <dbReference type="ARBA" id="ARBA00023235"/>
    </source>
</evidence>
<accession>A0A517YPS4</accession>
<dbReference type="GO" id="GO:0016866">
    <property type="term" value="F:intramolecular transferase activity"/>
    <property type="evidence" value="ECO:0007669"/>
    <property type="project" value="InterPro"/>
</dbReference>
<proteinExistence type="predicted"/>
<dbReference type="KEGG" id="pcor:KS4_02460"/>
<dbReference type="PANTHER" id="PTHR11764:SF82">
    <property type="entry name" value="TERPENE CYCLASE_MUTASE FAMILY MEMBER"/>
    <property type="match status" value="1"/>
</dbReference>
<dbReference type="InterPro" id="IPR032697">
    <property type="entry name" value="SQ_cyclase_N"/>
</dbReference>
<dbReference type="NCBIfam" id="TIGR01787">
    <property type="entry name" value="squalene_cyclas"/>
    <property type="match status" value="1"/>
</dbReference>
<dbReference type="EC" id="4.2.1.129" evidence="7"/>
<dbReference type="CDD" id="cd02892">
    <property type="entry name" value="SQCY_1"/>
    <property type="match status" value="1"/>
</dbReference>
<dbReference type="GO" id="GO:0016104">
    <property type="term" value="P:triterpenoid biosynthetic process"/>
    <property type="evidence" value="ECO:0007669"/>
    <property type="project" value="InterPro"/>
</dbReference>
<dbReference type="InterPro" id="IPR008930">
    <property type="entry name" value="Terpenoid_cyclase/PrenylTrfase"/>
</dbReference>
<keyword evidence="2" id="KW-0677">Repeat</keyword>
<dbReference type="Gene3D" id="1.50.10.20">
    <property type="match status" value="2"/>
</dbReference>
<keyword evidence="7" id="KW-0456">Lyase</keyword>
<feature type="domain" description="Squalene cyclase C-terminal" evidence="5">
    <location>
        <begin position="334"/>
        <end position="639"/>
    </location>
</feature>
<gene>
    <name evidence="7" type="primary">shc</name>
    <name evidence="7" type="ORF">KS4_02460</name>
</gene>
<feature type="region of interest" description="Disordered" evidence="4">
    <location>
        <begin position="1"/>
        <end position="26"/>
    </location>
</feature>
<dbReference type="InterPro" id="IPR018333">
    <property type="entry name" value="Squalene_cyclase"/>
</dbReference>
<comment type="pathway">
    <text evidence="1">Secondary metabolite biosynthesis; hopanoid biosynthesis.</text>
</comment>
<evidence type="ECO:0000313" key="8">
    <source>
        <dbReference type="Proteomes" id="UP000317369"/>
    </source>
</evidence>
<keyword evidence="3" id="KW-0413">Isomerase</keyword>
<feature type="domain" description="Squalene cyclase N-terminal" evidence="6">
    <location>
        <begin position="33"/>
        <end position="318"/>
    </location>
</feature>
<dbReference type="SUPFAM" id="SSF48239">
    <property type="entry name" value="Terpenoid cyclases/Protein prenyltransferases"/>
    <property type="match status" value="2"/>
</dbReference>
<dbReference type="GO" id="GO:0016829">
    <property type="term" value="F:lyase activity"/>
    <property type="evidence" value="ECO:0007669"/>
    <property type="project" value="UniProtKB-KW"/>
</dbReference>
<dbReference type="AlphaFoldDB" id="A0A517YPS4"/>
<dbReference type="EMBL" id="CP036425">
    <property type="protein sequence ID" value="QDU32216.1"/>
    <property type="molecule type" value="Genomic_DNA"/>
</dbReference>
<evidence type="ECO:0000256" key="2">
    <source>
        <dbReference type="ARBA" id="ARBA00022737"/>
    </source>
</evidence>
<dbReference type="OrthoDB" id="9758578at2"/>
<dbReference type="Proteomes" id="UP000317369">
    <property type="component" value="Chromosome"/>
</dbReference>
<dbReference type="Pfam" id="PF13243">
    <property type="entry name" value="SQHop_cyclase_C"/>
    <property type="match status" value="1"/>
</dbReference>
<dbReference type="InterPro" id="IPR006400">
    <property type="entry name" value="Hopene-cyclase"/>
</dbReference>
<evidence type="ECO:0000256" key="1">
    <source>
        <dbReference type="ARBA" id="ARBA00004999"/>
    </source>
</evidence>
<dbReference type="Pfam" id="PF13249">
    <property type="entry name" value="SQHop_cyclase_N"/>
    <property type="match status" value="1"/>
</dbReference>
<dbReference type="NCBIfam" id="TIGR01507">
    <property type="entry name" value="hopene_cyclase"/>
    <property type="match status" value="1"/>
</dbReference>
<reference evidence="7 8" key="1">
    <citation type="submission" date="2019-02" db="EMBL/GenBank/DDBJ databases">
        <title>Deep-cultivation of Planctomycetes and their phenomic and genomic characterization uncovers novel biology.</title>
        <authorList>
            <person name="Wiegand S."/>
            <person name="Jogler M."/>
            <person name="Boedeker C."/>
            <person name="Pinto D."/>
            <person name="Vollmers J."/>
            <person name="Rivas-Marin E."/>
            <person name="Kohn T."/>
            <person name="Peeters S.H."/>
            <person name="Heuer A."/>
            <person name="Rast P."/>
            <person name="Oberbeckmann S."/>
            <person name="Bunk B."/>
            <person name="Jeske O."/>
            <person name="Meyerdierks A."/>
            <person name="Storesund J.E."/>
            <person name="Kallscheuer N."/>
            <person name="Luecker S."/>
            <person name="Lage O.M."/>
            <person name="Pohl T."/>
            <person name="Merkel B.J."/>
            <person name="Hornburger P."/>
            <person name="Mueller R.-W."/>
            <person name="Bruemmer F."/>
            <person name="Labrenz M."/>
            <person name="Spormann A.M."/>
            <person name="Op den Camp H."/>
            <person name="Overmann J."/>
            <person name="Amann R."/>
            <person name="Jetten M.S.M."/>
            <person name="Mascher T."/>
            <person name="Medema M.H."/>
            <person name="Devos D.P."/>
            <person name="Kaster A.-K."/>
            <person name="Ovreas L."/>
            <person name="Rohde M."/>
            <person name="Galperin M.Y."/>
            <person name="Jogler C."/>
        </authorList>
    </citation>
    <scope>NUCLEOTIDE SEQUENCE [LARGE SCALE GENOMIC DNA]</scope>
    <source>
        <strain evidence="7 8">KS4</strain>
    </source>
</reference>
<evidence type="ECO:0000259" key="5">
    <source>
        <dbReference type="Pfam" id="PF13243"/>
    </source>
</evidence>
<dbReference type="PANTHER" id="PTHR11764">
    <property type="entry name" value="TERPENE CYCLASE/MUTASE FAMILY MEMBER"/>
    <property type="match status" value="1"/>
</dbReference>
<evidence type="ECO:0000313" key="7">
    <source>
        <dbReference type="EMBL" id="QDU32216.1"/>
    </source>
</evidence>
<dbReference type="SFLD" id="SFLDG01016">
    <property type="entry name" value="Prenyltransferase_Like_2"/>
    <property type="match status" value="1"/>
</dbReference>
<feature type="compositionally biased region" description="Polar residues" evidence="4">
    <location>
        <begin position="1"/>
        <end position="16"/>
    </location>
</feature>
<name>A0A517YPS4_9BACT</name>
<keyword evidence="8" id="KW-1185">Reference proteome</keyword>